<reference evidence="1 2" key="1">
    <citation type="submission" date="2018-11" db="EMBL/GenBank/DDBJ databases">
        <title>Chitinophaga lutea sp.nov., isolate from arsenic contaminated soil.</title>
        <authorList>
            <person name="Zong Y."/>
        </authorList>
    </citation>
    <scope>NUCLEOTIDE SEQUENCE [LARGE SCALE GENOMIC DNA]</scope>
    <source>
        <strain evidence="1 2">ZY74</strain>
    </source>
</reference>
<sequence length="164" mass="18489">MENSSMEDMELFRSLINGARQTPATGSRSGGGGSSLIKYGESEALILISIAENGYLLHLNTEKVTYLDWFYGDATCGLISHDSKWAVMGGDDRFTVWKEDVCTKIDIKGVFDVRQIGEKTLQILIDPWCENAAIWELDIDSLKMKLGRPFSDYFNKVYTDNVVW</sequence>
<organism evidence="1 2">
    <name type="scientific">Chitinophaga lutea</name>
    <dbReference type="NCBI Taxonomy" id="2488634"/>
    <lineage>
        <taxon>Bacteria</taxon>
        <taxon>Pseudomonadati</taxon>
        <taxon>Bacteroidota</taxon>
        <taxon>Chitinophagia</taxon>
        <taxon>Chitinophagales</taxon>
        <taxon>Chitinophagaceae</taxon>
        <taxon>Chitinophaga</taxon>
    </lineage>
</organism>
<dbReference type="AlphaFoldDB" id="A0A3N4PYN8"/>
<keyword evidence="2" id="KW-1185">Reference proteome</keyword>
<evidence type="ECO:0000313" key="1">
    <source>
        <dbReference type="EMBL" id="RPE08790.1"/>
    </source>
</evidence>
<dbReference type="EMBL" id="RPDH01000002">
    <property type="protein sequence ID" value="RPE08790.1"/>
    <property type="molecule type" value="Genomic_DNA"/>
</dbReference>
<dbReference type="Proteomes" id="UP000278351">
    <property type="component" value="Unassembled WGS sequence"/>
</dbReference>
<proteinExistence type="predicted"/>
<protein>
    <submittedName>
        <fullName evidence="1">Uncharacterized protein</fullName>
    </submittedName>
</protein>
<gene>
    <name evidence="1" type="ORF">EGT74_17315</name>
</gene>
<name>A0A3N4PYN8_9BACT</name>
<evidence type="ECO:0000313" key="2">
    <source>
        <dbReference type="Proteomes" id="UP000278351"/>
    </source>
</evidence>
<accession>A0A3N4PYN8</accession>
<comment type="caution">
    <text evidence="1">The sequence shown here is derived from an EMBL/GenBank/DDBJ whole genome shotgun (WGS) entry which is preliminary data.</text>
</comment>